<keyword evidence="2" id="KW-0255">Endonuclease</keyword>
<sequence length="164" mass="18722">MRMKREEAREKLMSRVKEDPETGCLEWQGAQASFGHGHIIINGKQVLVHRLSYELHKDEIAEGMQINHKCDNPPCVNPDHLYMGTQKENVNDAVESGNYVSNFGIGSDHIYSKLCEQDVIEMRKKYNTGDYTHKELAEEYDVNINTAGEAIRGDTWAHVEVDDD</sequence>
<reference evidence="2" key="1">
    <citation type="submission" date="2021-05" db="EMBL/GenBank/DDBJ databases">
        <title>Diversity, taxonomy and evolution of archaeal viruses of the class Caudoviricetes.</title>
        <authorList>
            <person name="Liu Y."/>
            <person name="Demina T.A."/>
            <person name="Roux S."/>
            <person name="Aiewsakun P."/>
            <person name="Kazlauskas D."/>
            <person name="Simmonds P."/>
            <person name="Prangishvili D."/>
            <person name="Oksanen H.M."/>
            <person name="Krupovic M."/>
        </authorList>
    </citation>
    <scope>NUCLEOTIDE SEQUENCE</scope>
    <source>
        <strain evidence="2">HRTV-29/29</strain>
    </source>
</reference>
<dbReference type="InterPro" id="IPR044925">
    <property type="entry name" value="His-Me_finger_sf"/>
</dbReference>
<dbReference type="Proteomes" id="UP000827282">
    <property type="component" value="Segment"/>
</dbReference>
<dbReference type="InterPro" id="IPR003615">
    <property type="entry name" value="HNH_nuc"/>
</dbReference>
<dbReference type="Pfam" id="PF13392">
    <property type="entry name" value="HNH_3"/>
    <property type="match status" value="1"/>
</dbReference>
<evidence type="ECO:0000313" key="3">
    <source>
        <dbReference type="Proteomes" id="UP000827282"/>
    </source>
</evidence>
<protein>
    <submittedName>
        <fullName evidence="2">HNH endonuclease</fullName>
    </submittedName>
</protein>
<dbReference type="Gene3D" id="3.90.75.10">
    <property type="entry name" value="Homing Intron 3 (I-ppo) Encoded Endonuclease, Chain A"/>
    <property type="match status" value="1"/>
</dbReference>
<dbReference type="InterPro" id="IPR044930">
    <property type="entry name" value="Homing_endonuclease_His-Me"/>
</dbReference>
<keyword evidence="3" id="KW-1185">Reference proteome</keyword>
<dbReference type="GO" id="GO:0004519">
    <property type="term" value="F:endonuclease activity"/>
    <property type="evidence" value="ECO:0007669"/>
    <property type="project" value="UniProtKB-KW"/>
</dbReference>
<name>A0AAE9BYV6_9CAUD</name>
<gene>
    <name evidence="2" type="ORF">HRTV-29_gp56</name>
</gene>
<evidence type="ECO:0000259" key="1">
    <source>
        <dbReference type="Pfam" id="PF13392"/>
    </source>
</evidence>
<dbReference type="EMBL" id="MZ334526">
    <property type="protein sequence ID" value="UBF23334.1"/>
    <property type="molecule type" value="Genomic_DNA"/>
</dbReference>
<keyword evidence="2" id="KW-0378">Hydrolase</keyword>
<dbReference type="SUPFAM" id="SSF54060">
    <property type="entry name" value="His-Me finger endonucleases"/>
    <property type="match status" value="1"/>
</dbReference>
<keyword evidence="2" id="KW-0540">Nuclease</keyword>
<proteinExistence type="predicted"/>
<feature type="domain" description="HNH nuclease" evidence="1">
    <location>
        <begin position="47"/>
        <end position="90"/>
    </location>
</feature>
<organism evidence="2 3">
    <name type="scientific">Halorubrum tailed virus 29</name>
    <dbReference type="NCBI Taxonomy" id="2878010"/>
    <lineage>
        <taxon>Viruses</taxon>
        <taxon>Duplodnaviria</taxon>
        <taxon>Heunggongvirae</taxon>
        <taxon>Uroviricota</taxon>
        <taxon>Caudoviricetes</taxon>
        <taxon>Kirjokansivirales</taxon>
        <taxon>Haloferuviridae</taxon>
        <taxon>Dpdavirus</taxon>
        <taxon>Dpdavirus caudatum</taxon>
        <taxon>Dpdavirus HRTV29</taxon>
    </lineage>
</organism>
<accession>A0AAE9BYV6</accession>
<evidence type="ECO:0000313" key="2">
    <source>
        <dbReference type="EMBL" id="UBF23334.1"/>
    </source>
</evidence>